<dbReference type="GeneID" id="92047474"/>
<name>A0ABR1VW11_9PEZI</name>
<protein>
    <submittedName>
        <fullName evidence="1">Uncharacterized protein</fullName>
    </submittedName>
</protein>
<accession>A0ABR1VW11</accession>
<keyword evidence="2" id="KW-1185">Reference proteome</keyword>
<evidence type="ECO:0000313" key="2">
    <source>
        <dbReference type="Proteomes" id="UP001433268"/>
    </source>
</evidence>
<dbReference type="Proteomes" id="UP001433268">
    <property type="component" value="Unassembled WGS sequence"/>
</dbReference>
<reference evidence="1 2" key="1">
    <citation type="submission" date="2023-01" db="EMBL/GenBank/DDBJ databases">
        <title>Analysis of 21 Apiospora genomes using comparative genomics revels a genus with tremendous synthesis potential of carbohydrate active enzymes and secondary metabolites.</title>
        <authorList>
            <person name="Sorensen T."/>
        </authorList>
    </citation>
    <scope>NUCLEOTIDE SEQUENCE [LARGE SCALE GENOMIC DNA]</scope>
    <source>
        <strain evidence="1 2">CBS 114990</strain>
    </source>
</reference>
<organism evidence="1 2">
    <name type="scientific">Apiospora hydei</name>
    <dbReference type="NCBI Taxonomy" id="1337664"/>
    <lineage>
        <taxon>Eukaryota</taxon>
        <taxon>Fungi</taxon>
        <taxon>Dikarya</taxon>
        <taxon>Ascomycota</taxon>
        <taxon>Pezizomycotina</taxon>
        <taxon>Sordariomycetes</taxon>
        <taxon>Xylariomycetidae</taxon>
        <taxon>Amphisphaeriales</taxon>
        <taxon>Apiosporaceae</taxon>
        <taxon>Apiospora</taxon>
    </lineage>
</organism>
<gene>
    <name evidence="1" type="ORF">PG997_010099</name>
</gene>
<sequence>MGGRQRESAAWPECPDRCKSVVTEGPHRQPATGTAILGSDSGNGTCTCTCVWHRALETRLGLMTALSRICNCWPPCALAGRSLCDDGIVEWLVPVILAQSRYKGAIRVEA</sequence>
<dbReference type="RefSeq" id="XP_066666376.1">
    <property type="nucleotide sequence ID" value="XM_066814414.1"/>
</dbReference>
<evidence type="ECO:0000313" key="1">
    <source>
        <dbReference type="EMBL" id="KAK8075436.1"/>
    </source>
</evidence>
<comment type="caution">
    <text evidence="1">The sequence shown here is derived from an EMBL/GenBank/DDBJ whole genome shotgun (WGS) entry which is preliminary data.</text>
</comment>
<dbReference type="EMBL" id="JAQQWN010000007">
    <property type="protein sequence ID" value="KAK8075436.1"/>
    <property type="molecule type" value="Genomic_DNA"/>
</dbReference>
<proteinExistence type="predicted"/>